<dbReference type="PROSITE" id="PS50987">
    <property type="entry name" value="HTH_ARSR_2"/>
    <property type="match status" value="1"/>
</dbReference>
<dbReference type="PANTHER" id="PTHR43132:SF2">
    <property type="entry name" value="ARSENICAL RESISTANCE OPERON REPRESSOR ARSR-RELATED"/>
    <property type="match status" value="1"/>
</dbReference>
<evidence type="ECO:0000256" key="2">
    <source>
        <dbReference type="ARBA" id="ARBA00023125"/>
    </source>
</evidence>
<keyword evidence="7" id="KW-1185">Reference proteome</keyword>
<protein>
    <submittedName>
        <fullName evidence="6">Helix-turn-helix transcriptional regulator</fullName>
    </submittedName>
</protein>
<dbReference type="EMBL" id="JAAGWK010000009">
    <property type="protein sequence ID" value="NEL53635.1"/>
    <property type="molecule type" value="Genomic_DNA"/>
</dbReference>
<dbReference type="InterPro" id="IPR011991">
    <property type="entry name" value="ArsR-like_HTH"/>
</dbReference>
<evidence type="ECO:0000256" key="1">
    <source>
        <dbReference type="ARBA" id="ARBA00023015"/>
    </source>
</evidence>
<dbReference type="NCBIfam" id="NF033788">
    <property type="entry name" value="HTH_metalloreg"/>
    <property type="match status" value="1"/>
</dbReference>
<keyword evidence="1" id="KW-0805">Transcription regulation</keyword>
<dbReference type="Pfam" id="PF01022">
    <property type="entry name" value="HTH_5"/>
    <property type="match status" value="1"/>
</dbReference>
<evidence type="ECO:0000256" key="3">
    <source>
        <dbReference type="ARBA" id="ARBA00023163"/>
    </source>
</evidence>
<evidence type="ECO:0000259" key="5">
    <source>
        <dbReference type="PROSITE" id="PS50987"/>
    </source>
</evidence>
<dbReference type="SMART" id="SM00418">
    <property type="entry name" value="HTH_ARSR"/>
    <property type="match status" value="1"/>
</dbReference>
<keyword evidence="2" id="KW-0238">DNA-binding</keyword>
<dbReference type="InterPro" id="IPR051011">
    <property type="entry name" value="Metal_resp_trans_reg"/>
</dbReference>
<proteinExistence type="predicted"/>
<evidence type="ECO:0000313" key="6">
    <source>
        <dbReference type="EMBL" id="NEL53635.1"/>
    </source>
</evidence>
<organism evidence="6 7">
    <name type="scientific">Goekera deserti</name>
    <dbReference type="NCBI Taxonomy" id="2497753"/>
    <lineage>
        <taxon>Bacteria</taxon>
        <taxon>Bacillati</taxon>
        <taxon>Actinomycetota</taxon>
        <taxon>Actinomycetes</taxon>
        <taxon>Geodermatophilales</taxon>
        <taxon>Geodermatophilaceae</taxon>
        <taxon>Goekera</taxon>
    </lineage>
</organism>
<dbReference type="PANTHER" id="PTHR43132">
    <property type="entry name" value="ARSENICAL RESISTANCE OPERON REPRESSOR ARSR-RELATED"/>
    <property type="match status" value="1"/>
</dbReference>
<dbReference type="InterPro" id="IPR036390">
    <property type="entry name" value="WH_DNA-bd_sf"/>
</dbReference>
<dbReference type="Gene3D" id="1.10.10.10">
    <property type="entry name" value="Winged helix-like DNA-binding domain superfamily/Winged helix DNA-binding domain"/>
    <property type="match status" value="1"/>
</dbReference>
<dbReference type="InterPro" id="IPR036388">
    <property type="entry name" value="WH-like_DNA-bd_sf"/>
</dbReference>
<feature type="compositionally biased region" description="Low complexity" evidence="4">
    <location>
        <begin position="110"/>
        <end position="132"/>
    </location>
</feature>
<name>A0A7K3WAY9_9ACTN</name>
<dbReference type="Proteomes" id="UP000470470">
    <property type="component" value="Unassembled WGS sequence"/>
</dbReference>
<evidence type="ECO:0000256" key="4">
    <source>
        <dbReference type="SAM" id="MobiDB-lite"/>
    </source>
</evidence>
<comment type="caution">
    <text evidence="6">The sequence shown here is derived from an EMBL/GenBank/DDBJ whole genome shotgun (WGS) entry which is preliminary data.</text>
</comment>
<reference evidence="6 7" key="1">
    <citation type="submission" date="2020-02" db="EMBL/GenBank/DDBJ databases">
        <title>The whole genome sequence of CPCC 205119.</title>
        <authorList>
            <person name="Jiang Z."/>
        </authorList>
    </citation>
    <scope>NUCLEOTIDE SEQUENCE [LARGE SCALE GENOMIC DNA]</scope>
    <source>
        <strain evidence="6 7">CPCC 205119</strain>
    </source>
</reference>
<dbReference type="GO" id="GO:0003700">
    <property type="term" value="F:DNA-binding transcription factor activity"/>
    <property type="evidence" value="ECO:0007669"/>
    <property type="project" value="InterPro"/>
</dbReference>
<dbReference type="RefSeq" id="WP_152728491.1">
    <property type="nucleotide sequence ID" value="NZ_JAABOZ010000002.1"/>
</dbReference>
<dbReference type="AlphaFoldDB" id="A0A7K3WAY9"/>
<evidence type="ECO:0000313" key="7">
    <source>
        <dbReference type="Proteomes" id="UP000470470"/>
    </source>
</evidence>
<dbReference type="GO" id="GO:0003677">
    <property type="term" value="F:DNA binding"/>
    <property type="evidence" value="ECO:0007669"/>
    <property type="project" value="UniProtKB-KW"/>
</dbReference>
<feature type="domain" description="HTH arsR-type" evidence="5">
    <location>
        <begin position="12"/>
        <end position="107"/>
    </location>
</feature>
<feature type="region of interest" description="Disordered" evidence="4">
    <location>
        <begin position="109"/>
        <end position="132"/>
    </location>
</feature>
<sequence length="132" mass="13539">MHPDPPAAARVGPAADVQAAAELLGALSAPLRLSIITLLDEHGSRCVHQLVEALGAPQPLVSQHLRVLRGASLVVGERRRREVHYRLVDAHVGAIVRAAVDHARHAVTDPAAPARAGDAAPGATAAPLPAAG</sequence>
<keyword evidence="3" id="KW-0804">Transcription</keyword>
<accession>A0A7K3WAY9</accession>
<dbReference type="InterPro" id="IPR001845">
    <property type="entry name" value="HTH_ArsR_DNA-bd_dom"/>
</dbReference>
<gene>
    <name evidence="6" type="ORF">G1H19_06400</name>
</gene>
<dbReference type="CDD" id="cd00090">
    <property type="entry name" value="HTH_ARSR"/>
    <property type="match status" value="1"/>
</dbReference>
<dbReference type="PRINTS" id="PR00778">
    <property type="entry name" value="HTHARSR"/>
</dbReference>
<dbReference type="SUPFAM" id="SSF46785">
    <property type="entry name" value="Winged helix' DNA-binding domain"/>
    <property type="match status" value="1"/>
</dbReference>